<comment type="caution">
    <text evidence="2">The sequence shown here is derived from an EMBL/GenBank/DDBJ whole genome shotgun (WGS) entry which is preliminary data.</text>
</comment>
<dbReference type="VEuPathDB" id="FungiDB:RhiirA1_402360"/>
<evidence type="ECO:0000256" key="1">
    <source>
        <dbReference type="SAM" id="Phobius"/>
    </source>
</evidence>
<dbReference type="AlphaFoldDB" id="A0A2N0QYK5"/>
<gene>
    <name evidence="2" type="ORF">RhiirA1_402360</name>
</gene>
<protein>
    <recommendedName>
        <fullName evidence="4">Transmembrane protein</fullName>
    </recommendedName>
</protein>
<feature type="transmembrane region" description="Helical" evidence="1">
    <location>
        <begin position="30"/>
        <end position="48"/>
    </location>
</feature>
<proteinExistence type="predicted"/>
<keyword evidence="1" id="KW-1133">Transmembrane helix</keyword>
<keyword evidence="1" id="KW-0472">Membrane</keyword>
<keyword evidence="1" id="KW-0812">Transmembrane</keyword>
<reference evidence="2 3" key="1">
    <citation type="submission" date="2017-10" db="EMBL/GenBank/DDBJ databases">
        <title>Extensive intraspecific genome diversity in a model arbuscular mycorrhizal fungus.</title>
        <authorList>
            <person name="Chen E.C.H."/>
            <person name="Morin E."/>
            <person name="Baudet D."/>
            <person name="Noel J."/>
            <person name="Ndikumana S."/>
            <person name="Charron P."/>
            <person name="St-Onge C."/>
            <person name="Giorgi J."/>
            <person name="Grigoriev I.V."/>
            <person name="Roux C."/>
            <person name="Martin F.M."/>
            <person name="Corradi N."/>
        </authorList>
    </citation>
    <scope>NUCLEOTIDE SEQUENCE [LARGE SCALE GENOMIC DNA]</scope>
    <source>
        <strain evidence="2 3">A1</strain>
    </source>
</reference>
<accession>A0A2N0QYK5</accession>
<evidence type="ECO:0008006" key="4">
    <source>
        <dbReference type="Google" id="ProtNLM"/>
    </source>
</evidence>
<name>A0A2N0QYK5_9GLOM</name>
<dbReference type="Proteomes" id="UP000232688">
    <property type="component" value="Unassembled WGS sequence"/>
</dbReference>
<evidence type="ECO:0000313" key="2">
    <source>
        <dbReference type="EMBL" id="PKC56142.1"/>
    </source>
</evidence>
<reference evidence="2 3" key="2">
    <citation type="submission" date="2017-10" db="EMBL/GenBank/DDBJ databases">
        <title>Genome analyses suggest a sexual origin of heterokaryosis in a supposedly ancient asexual fungus.</title>
        <authorList>
            <person name="Corradi N."/>
            <person name="Sedzielewska K."/>
            <person name="Noel J."/>
            <person name="Charron P."/>
            <person name="Farinelli L."/>
            <person name="Marton T."/>
            <person name="Kruger M."/>
            <person name="Pelin A."/>
            <person name="Brachmann A."/>
            <person name="Corradi N."/>
        </authorList>
    </citation>
    <scope>NUCLEOTIDE SEQUENCE [LARGE SCALE GENOMIC DNA]</scope>
    <source>
        <strain evidence="2 3">A1</strain>
    </source>
</reference>
<sequence length="131" mass="15012">MILVLLHFSSLVQRSQFFSILALQFKDLGSLVFQLFGLKVPVFSILALRFKGPGFFFKNFGTLVPVLSLATLALWHFSFTYRKQLQITLRGLRILNEVINLTTQKKSKRFQLVRNHLSGVPPRTFKLGKGE</sequence>
<feature type="transmembrane region" description="Helical" evidence="1">
    <location>
        <begin position="60"/>
        <end position="79"/>
    </location>
</feature>
<evidence type="ECO:0000313" key="3">
    <source>
        <dbReference type="Proteomes" id="UP000232688"/>
    </source>
</evidence>
<organism evidence="2 3">
    <name type="scientific">Rhizophagus irregularis</name>
    <dbReference type="NCBI Taxonomy" id="588596"/>
    <lineage>
        <taxon>Eukaryota</taxon>
        <taxon>Fungi</taxon>
        <taxon>Fungi incertae sedis</taxon>
        <taxon>Mucoromycota</taxon>
        <taxon>Glomeromycotina</taxon>
        <taxon>Glomeromycetes</taxon>
        <taxon>Glomerales</taxon>
        <taxon>Glomeraceae</taxon>
        <taxon>Rhizophagus</taxon>
    </lineage>
</organism>
<dbReference type="EMBL" id="LLXH01002253">
    <property type="protein sequence ID" value="PKC56142.1"/>
    <property type="molecule type" value="Genomic_DNA"/>
</dbReference>